<organism evidence="6 7">
    <name type="scientific">Blautia hansenii</name>
    <name type="common">Ruminococcus hansenii</name>
    <dbReference type="NCBI Taxonomy" id="1322"/>
    <lineage>
        <taxon>Bacteria</taxon>
        <taxon>Bacillati</taxon>
        <taxon>Bacillota</taxon>
        <taxon>Clostridia</taxon>
        <taxon>Lachnospirales</taxon>
        <taxon>Lachnospiraceae</taxon>
        <taxon>Blautia</taxon>
    </lineage>
</organism>
<dbReference type="InterPro" id="IPR006059">
    <property type="entry name" value="SBP"/>
</dbReference>
<dbReference type="EMBL" id="JAAITA010000009">
    <property type="protein sequence ID" value="NSJ86213.1"/>
    <property type="molecule type" value="Genomic_DNA"/>
</dbReference>
<comment type="caution">
    <text evidence="6">The sequence shown here is derived from an EMBL/GenBank/DDBJ whole genome shotgun (WGS) entry which is preliminary data.</text>
</comment>
<dbReference type="Pfam" id="PF01547">
    <property type="entry name" value="SBP_bac_1"/>
    <property type="match status" value="1"/>
</dbReference>
<dbReference type="Proteomes" id="UP000822142">
    <property type="component" value="Unassembled WGS sequence"/>
</dbReference>
<dbReference type="Gene3D" id="3.40.190.10">
    <property type="entry name" value="Periplasmic binding protein-like II"/>
    <property type="match status" value="1"/>
</dbReference>
<gene>
    <name evidence="6" type="ORF">G5A70_08525</name>
</gene>
<keyword evidence="7" id="KW-1185">Reference proteome</keyword>
<keyword evidence="3 5" id="KW-0732">Signal</keyword>
<evidence type="ECO:0000313" key="7">
    <source>
        <dbReference type="Proteomes" id="UP000822142"/>
    </source>
</evidence>
<evidence type="ECO:0000256" key="1">
    <source>
        <dbReference type="ARBA" id="ARBA00008520"/>
    </source>
</evidence>
<evidence type="ECO:0000256" key="3">
    <source>
        <dbReference type="ARBA" id="ARBA00022729"/>
    </source>
</evidence>
<dbReference type="PANTHER" id="PTHR30061:SF50">
    <property type="entry name" value="MALTOSE_MALTODEXTRIN-BINDING PERIPLASMIC PROTEIN"/>
    <property type="match status" value="1"/>
</dbReference>
<evidence type="ECO:0000256" key="5">
    <source>
        <dbReference type="SAM" id="SignalP"/>
    </source>
</evidence>
<evidence type="ECO:0000313" key="6">
    <source>
        <dbReference type="EMBL" id="NSJ86213.1"/>
    </source>
</evidence>
<keyword evidence="2" id="KW-0813">Transport</keyword>
<name>A0ABX2IAU8_BLAHA</name>
<dbReference type="SUPFAM" id="SSF53850">
    <property type="entry name" value="Periplasmic binding protein-like II"/>
    <property type="match status" value="1"/>
</dbReference>
<dbReference type="PANTHER" id="PTHR30061">
    <property type="entry name" value="MALTOSE-BINDING PERIPLASMIC PROTEIN"/>
    <property type="match status" value="1"/>
</dbReference>
<feature type="signal peptide" evidence="5">
    <location>
        <begin position="1"/>
        <end position="20"/>
    </location>
</feature>
<evidence type="ECO:0000256" key="4">
    <source>
        <dbReference type="SAM" id="MobiDB-lite"/>
    </source>
</evidence>
<reference evidence="6 7" key="1">
    <citation type="journal article" date="2020" name="Cell Host Microbe">
        <title>Functional and Genomic Variation between Human-Derived Isolates of Lachnospiraceae Reveals Inter- and Intra-Species Diversity.</title>
        <authorList>
            <person name="Sorbara M.T."/>
            <person name="Littmann E.R."/>
            <person name="Fontana E."/>
            <person name="Moody T.U."/>
            <person name="Kohout C.E."/>
            <person name="Gjonbalaj M."/>
            <person name="Eaton V."/>
            <person name="Seok R."/>
            <person name="Leiner I.M."/>
            <person name="Pamer E.G."/>
        </authorList>
    </citation>
    <scope>NUCLEOTIDE SEQUENCE [LARGE SCALE GENOMIC DNA]</scope>
    <source>
        <strain evidence="6 7">MSK.15.26</strain>
    </source>
</reference>
<dbReference type="RefSeq" id="WP_173749240.1">
    <property type="nucleotide sequence ID" value="NZ_JAAITA010000009.1"/>
</dbReference>
<dbReference type="PROSITE" id="PS51257">
    <property type="entry name" value="PROKAR_LIPOPROTEIN"/>
    <property type="match status" value="1"/>
</dbReference>
<feature type="chain" id="PRO_5046915498" evidence="5">
    <location>
        <begin position="21"/>
        <end position="436"/>
    </location>
</feature>
<dbReference type="CDD" id="cd13585">
    <property type="entry name" value="PBP2_TMBP_like"/>
    <property type="match status" value="1"/>
</dbReference>
<accession>A0ABX2IAU8</accession>
<evidence type="ECO:0000256" key="2">
    <source>
        <dbReference type="ARBA" id="ARBA00022448"/>
    </source>
</evidence>
<proteinExistence type="inferred from homology"/>
<feature type="region of interest" description="Disordered" evidence="4">
    <location>
        <begin position="24"/>
        <end position="52"/>
    </location>
</feature>
<comment type="similarity">
    <text evidence="1">Belongs to the bacterial solute-binding protein 1 family.</text>
</comment>
<protein>
    <submittedName>
        <fullName evidence="6">Sugar ABC transporter substrate-binding protein</fullName>
    </submittedName>
</protein>
<sequence length="436" mass="48642">MKFKKVMALVLASAMVFSMAACGGDSGSSGETKKEDSGDSGESDGGELSVSIWDTNQEPGLKEILADFTEETGIKTKLTVVKWDEYWTMLEAGAQGGSLPDVFWMHSNESERYMSNDMLLDLTDKIAESDKIDPENYPEDIWGLYTYDDKYYAVPKDVDTIALWYNKTMFDEAGLAYPTADWTWDDVSEAAKKLTKDDGSQYGLAVRNDNNQAGYYNLVYDNGGYIINEDKTKSGWDDPKTMEAMKTLEGWIKDGVMPSIETMSENGEDVLFQSGKAAMVLQGSWMVAAYRDNEYTAANCDLVELPKNAETGRRASVYNGLGWAAAANGEHTEEAWKLLEYLGSEEAQKKQAELGVTMSAYKGTSDAWAKSADFNLQAYLNMMDDMEIRPYSKTTVTWENEDNEILKSVYTGEKTMEEACKEMADQMNEKLAEEGN</sequence>